<evidence type="ECO:0000313" key="1">
    <source>
        <dbReference type="EMBL" id="RVU07520.1"/>
    </source>
</evidence>
<accession>A0A3S2VWD7</accession>
<name>A0A3S2VWD7_9SPHN</name>
<sequence length="438" mass="43080">MPNPQITFPAAFAPAQAVAFANGDNSAQVVSQTAPLPVTVTNAASGGGAMTEADGANVALGAKADAAATSDTGAFSLIALTKRLLGKLPASLGQKTAANSLPVVLPSDMGALPVSAAALPLPAGAATADNQGTANTALAAILAKLIAAPATAANQATANASLSAIAAQLPASLGQKTAAGSLPVTLPSDMATLPVSNTDGVADGATQTASVTSAAVVLSLDTLGYASGSFQITSIGSGNTVSFEQSNDGTNWTALPVNLATTPFVAYASTATVTGIFNFGIIARYVRARVSTYSSGTVTITSCLKRTKGDTETVLSTVISGGTATIGSIAAYAGYIEYTTSLAANAALPSPVSRVASANPSASYFNARAYSDQAGTMTIEQTINSGGTWEVVASTAVSAGVVAFLRIPTTGHLEEPCKFGVASARGVVGGAGNAVLRG</sequence>
<dbReference type="Proteomes" id="UP000282837">
    <property type="component" value="Unassembled WGS sequence"/>
</dbReference>
<protein>
    <submittedName>
        <fullName evidence="1">Uncharacterized protein</fullName>
    </submittedName>
</protein>
<dbReference type="OrthoDB" id="7503812at2"/>
<dbReference type="EMBL" id="SACO01000001">
    <property type="protein sequence ID" value="RVU07520.1"/>
    <property type="molecule type" value="Genomic_DNA"/>
</dbReference>
<reference evidence="1 2" key="1">
    <citation type="submission" date="2019-01" db="EMBL/GenBank/DDBJ databases">
        <authorList>
            <person name="Chen W.-M."/>
        </authorList>
    </citation>
    <scope>NUCLEOTIDE SEQUENCE [LARGE SCALE GENOMIC DNA]</scope>
    <source>
        <strain evidence="1 2">FSY-9</strain>
    </source>
</reference>
<gene>
    <name evidence="1" type="ORF">EOE18_00005</name>
</gene>
<proteinExistence type="predicted"/>
<evidence type="ECO:0000313" key="2">
    <source>
        <dbReference type="Proteomes" id="UP000282837"/>
    </source>
</evidence>
<organism evidence="1 2">
    <name type="scientific">Novosphingobium umbonatum</name>
    <dbReference type="NCBI Taxonomy" id="1908524"/>
    <lineage>
        <taxon>Bacteria</taxon>
        <taxon>Pseudomonadati</taxon>
        <taxon>Pseudomonadota</taxon>
        <taxon>Alphaproteobacteria</taxon>
        <taxon>Sphingomonadales</taxon>
        <taxon>Sphingomonadaceae</taxon>
        <taxon>Novosphingobium</taxon>
    </lineage>
</organism>
<keyword evidence="2" id="KW-1185">Reference proteome</keyword>
<comment type="caution">
    <text evidence="1">The sequence shown here is derived from an EMBL/GenBank/DDBJ whole genome shotgun (WGS) entry which is preliminary data.</text>
</comment>
<dbReference type="RefSeq" id="WP_127704971.1">
    <property type="nucleotide sequence ID" value="NZ_SACO01000001.1"/>
</dbReference>
<dbReference type="AlphaFoldDB" id="A0A3S2VWD7"/>